<dbReference type="OrthoDB" id="2331100at2759"/>
<feature type="signal peptide" evidence="4">
    <location>
        <begin position="1"/>
        <end position="23"/>
    </location>
</feature>
<feature type="chain" id="PRO_5025516585" description="Blue (type 1) copper domain-containing protein" evidence="4">
    <location>
        <begin position="24"/>
        <end position="212"/>
    </location>
</feature>
<dbReference type="Proteomes" id="UP000799757">
    <property type="component" value="Unassembled WGS sequence"/>
</dbReference>
<sequence>MPSFKSLLFLAAVAAAEIHTVEVGDDQSLKFSPANITAQVGDTVIFKLYPQHNVAQGAFESPCAPSDGGIYSGPFANTDGGKKKFVINVTTTDPIYYYCAVPTHCQKGMVGGINIPTGDKDLAAYAAAASKVGSSSAPSGLSGGKLLDDAEIASLTASVTSSASGTASPTSAPPASSTASVTGASNTPTGAASAAKVNLGVAAVVGAVAWAL</sequence>
<keyword evidence="1" id="KW-0479">Metal-binding</keyword>
<gene>
    <name evidence="6" type="ORF">K505DRAFT_237680</name>
</gene>
<dbReference type="GO" id="GO:0009055">
    <property type="term" value="F:electron transfer activity"/>
    <property type="evidence" value="ECO:0007669"/>
    <property type="project" value="InterPro"/>
</dbReference>
<evidence type="ECO:0000313" key="6">
    <source>
        <dbReference type="EMBL" id="KAF2796486.1"/>
    </source>
</evidence>
<dbReference type="InterPro" id="IPR052953">
    <property type="entry name" value="Ser-rich/MCO-related"/>
</dbReference>
<dbReference type="EMBL" id="MU001830">
    <property type="protein sequence ID" value="KAF2796486.1"/>
    <property type="molecule type" value="Genomic_DNA"/>
</dbReference>
<evidence type="ECO:0000256" key="1">
    <source>
        <dbReference type="ARBA" id="ARBA00022723"/>
    </source>
</evidence>
<dbReference type="InterPro" id="IPR000923">
    <property type="entry name" value="BlueCu_1"/>
</dbReference>
<dbReference type="SUPFAM" id="SSF49503">
    <property type="entry name" value="Cupredoxins"/>
    <property type="match status" value="1"/>
</dbReference>
<keyword evidence="7" id="KW-1185">Reference proteome</keyword>
<dbReference type="Pfam" id="PF00127">
    <property type="entry name" value="Copper-bind"/>
    <property type="match status" value="1"/>
</dbReference>
<evidence type="ECO:0000259" key="5">
    <source>
        <dbReference type="Pfam" id="PF00127"/>
    </source>
</evidence>
<feature type="domain" description="Blue (type 1) copper" evidence="5">
    <location>
        <begin position="23"/>
        <end position="114"/>
    </location>
</feature>
<feature type="region of interest" description="Disordered" evidence="3">
    <location>
        <begin position="161"/>
        <end position="184"/>
    </location>
</feature>
<evidence type="ECO:0000256" key="2">
    <source>
        <dbReference type="ARBA" id="ARBA00023008"/>
    </source>
</evidence>
<keyword evidence="2" id="KW-0186">Copper</keyword>
<protein>
    <recommendedName>
        <fullName evidence="5">Blue (type 1) copper domain-containing protein</fullName>
    </recommendedName>
</protein>
<dbReference type="Gene3D" id="2.60.40.420">
    <property type="entry name" value="Cupredoxins - blue copper proteins"/>
    <property type="match status" value="1"/>
</dbReference>
<dbReference type="PANTHER" id="PTHR34883">
    <property type="entry name" value="SERINE-RICH PROTEIN, PUTATIVE-RELATED-RELATED"/>
    <property type="match status" value="1"/>
</dbReference>
<dbReference type="InterPro" id="IPR008972">
    <property type="entry name" value="Cupredoxin"/>
</dbReference>
<proteinExistence type="predicted"/>
<accession>A0A6A6XJ08</accession>
<evidence type="ECO:0000256" key="3">
    <source>
        <dbReference type="SAM" id="MobiDB-lite"/>
    </source>
</evidence>
<dbReference type="CDD" id="cd00920">
    <property type="entry name" value="Cupredoxin"/>
    <property type="match status" value="1"/>
</dbReference>
<reference evidence="6" key="1">
    <citation type="journal article" date="2020" name="Stud. Mycol.">
        <title>101 Dothideomycetes genomes: a test case for predicting lifestyles and emergence of pathogens.</title>
        <authorList>
            <person name="Haridas S."/>
            <person name="Albert R."/>
            <person name="Binder M."/>
            <person name="Bloem J."/>
            <person name="Labutti K."/>
            <person name="Salamov A."/>
            <person name="Andreopoulos B."/>
            <person name="Baker S."/>
            <person name="Barry K."/>
            <person name="Bills G."/>
            <person name="Bluhm B."/>
            <person name="Cannon C."/>
            <person name="Castanera R."/>
            <person name="Culley D."/>
            <person name="Daum C."/>
            <person name="Ezra D."/>
            <person name="Gonzalez J."/>
            <person name="Henrissat B."/>
            <person name="Kuo A."/>
            <person name="Liang C."/>
            <person name="Lipzen A."/>
            <person name="Lutzoni F."/>
            <person name="Magnuson J."/>
            <person name="Mondo S."/>
            <person name="Nolan M."/>
            <person name="Ohm R."/>
            <person name="Pangilinan J."/>
            <person name="Park H.-J."/>
            <person name="Ramirez L."/>
            <person name="Alfaro M."/>
            <person name="Sun H."/>
            <person name="Tritt A."/>
            <person name="Yoshinaga Y."/>
            <person name="Zwiers L.-H."/>
            <person name="Turgeon B."/>
            <person name="Goodwin S."/>
            <person name="Spatafora J."/>
            <person name="Crous P."/>
            <person name="Grigoriev I."/>
        </authorList>
    </citation>
    <scope>NUCLEOTIDE SEQUENCE</scope>
    <source>
        <strain evidence="6">CBS 109.77</strain>
    </source>
</reference>
<dbReference type="AlphaFoldDB" id="A0A6A6XJ08"/>
<name>A0A6A6XJ08_9PLEO</name>
<evidence type="ECO:0000313" key="7">
    <source>
        <dbReference type="Proteomes" id="UP000799757"/>
    </source>
</evidence>
<evidence type="ECO:0000256" key="4">
    <source>
        <dbReference type="SAM" id="SignalP"/>
    </source>
</evidence>
<organism evidence="6 7">
    <name type="scientific">Melanomma pulvis-pyrius CBS 109.77</name>
    <dbReference type="NCBI Taxonomy" id="1314802"/>
    <lineage>
        <taxon>Eukaryota</taxon>
        <taxon>Fungi</taxon>
        <taxon>Dikarya</taxon>
        <taxon>Ascomycota</taxon>
        <taxon>Pezizomycotina</taxon>
        <taxon>Dothideomycetes</taxon>
        <taxon>Pleosporomycetidae</taxon>
        <taxon>Pleosporales</taxon>
        <taxon>Melanommataceae</taxon>
        <taxon>Melanomma</taxon>
    </lineage>
</organism>
<dbReference type="PANTHER" id="PTHR34883:SF15">
    <property type="entry name" value="EXTRACELLULAR SERINE-RICH PROTEIN"/>
    <property type="match status" value="1"/>
</dbReference>
<keyword evidence="4" id="KW-0732">Signal</keyword>
<dbReference type="GO" id="GO:0005507">
    <property type="term" value="F:copper ion binding"/>
    <property type="evidence" value="ECO:0007669"/>
    <property type="project" value="InterPro"/>
</dbReference>